<sequence length="402" mass="42037">MTDRQRSPRIEPPASIGSVFDLIRRGTANTRREISRHTALAPSTVSLRVDSLIAAGLVEETTSGRVTGGRQPRSLRVRGDAGAVVSVALGTHHFRLAIADLVGRLLQVTECPIDVTLGPGAAMRAIWERTLIALGDARIDVGSVRGMTLGVPAPIDSRLGTVTFSAQLPGWDQQNLYDLIKQHTELPVAIENDANLLALGEFRTVAPGLRHMLGIKVGSRIGSGVVVDGRLYPGASGAAGEVSHSRSSGRSAIHCWCGTPDCLESVAGGAAVVARLRQEGYDIGETTDLVTLASAGDARTIELLREAGGLIGEVLSYVVNFLNPDLITFGGQLSVVPPFVAAIRGAVFQQCLPVVTDALDVRVGTAGADAEILGGVDLILDRTLHVDAIDKLVASGSTAFSG</sequence>
<dbReference type="InterPro" id="IPR036388">
    <property type="entry name" value="WH-like_DNA-bd_sf"/>
</dbReference>
<dbReference type="SUPFAM" id="SSF53067">
    <property type="entry name" value="Actin-like ATPase domain"/>
    <property type="match status" value="1"/>
</dbReference>
<reference evidence="2 3" key="1">
    <citation type="submission" date="2018-01" db="EMBL/GenBank/DDBJ databases">
        <title>Draft genome sequence of Sphaerisporangium sp. 7K107.</title>
        <authorList>
            <person name="Sahin N."/>
            <person name="Saygin H."/>
            <person name="Ay H."/>
        </authorList>
    </citation>
    <scope>NUCLEOTIDE SEQUENCE [LARGE SCALE GENOMIC DNA]</scope>
    <source>
        <strain evidence="2 3">7K107</strain>
    </source>
</reference>
<comment type="similarity">
    <text evidence="1">Belongs to the ROK (NagC/XylR) family.</text>
</comment>
<dbReference type="Gene3D" id="1.10.10.10">
    <property type="entry name" value="Winged helix-like DNA-binding domain superfamily/Winged helix DNA-binding domain"/>
    <property type="match status" value="1"/>
</dbReference>
<dbReference type="EMBL" id="POUA01000027">
    <property type="protein sequence ID" value="PZG53216.1"/>
    <property type="molecule type" value="Genomic_DNA"/>
</dbReference>
<proteinExistence type="inferred from homology"/>
<evidence type="ECO:0000313" key="3">
    <source>
        <dbReference type="Proteomes" id="UP000248544"/>
    </source>
</evidence>
<dbReference type="Gene3D" id="3.30.420.40">
    <property type="match status" value="2"/>
</dbReference>
<organism evidence="2 3">
    <name type="scientific">Spongiactinospora gelatinilytica</name>
    <dbReference type="NCBI Taxonomy" id="2666298"/>
    <lineage>
        <taxon>Bacteria</taxon>
        <taxon>Bacillati</taxon>
        <taxon>Actinomycetota</taxon>
        <taxon>Actinomycetes</taxon>
        <taxon>Streptosporangiales</taxon>
        <taxon>Streptosporangiaceae</taxon>
        <taxon>Spongiactinospora</taxon>
    </lineage>
</organism>
<dbReference type="InterPro" id="IPR043129">
    <property type="entry name" value="ATPase_NBD"/>
</dbReference>
<dbReference type="Pfam" id="PF00480">
    <property type="entry name" value="ROK"/>
    <property type="match status" value="1"/>
</dbReference>
<evidence type="ECO:0000256" key="1">
    <source>
        <dbReference type="ARBA" id="ARBA00006479"/>
    </source>
</evidence>
<gene>
    <name evidence="2" type="ORF">C1I98_05920</name>
</gene>
<dbReference type="PANTHER" id="PTHR18964:SF173">
    <property type="entry name" value="GLUCOKINASE"/>
    <property type="match status" value="1"/>
</dbReference>
<dbReference type="SUPFAM" id="SSF46785">
    <property type="entry name" value="Winged helix' DNA-binding domain"/>
    <property type="match status" value="1"/>
</dbReference>
<dbReference type="Proteomes" id="UP000248544">
    <property type="component" value="Unassembled WGS sequence"/>
</dbReference>
<evidence type="ECO:0000313" key="2">
    <source>
        <dbReference type="EMBL" id="PZG53216.1"/>
    </source>
</evidence>
<dbReference type="InterPro" id="IPR036390">
    <property type="entry name" value="WH_DNA-bd_sf"/>
</dbReference>
<accession>A0A2W2GU99</accession>
<protein>
    <submittedName>
        <fullName evidence="2">ROK family transcriptional regulator</fullName>
    </submittedName>
</protein>
<dbReference type="PANTHER" id="PTHR18964">
    <property type="entry name" value="ROK (REPRESSOR, ORF, KINASE) FAMILY"/>
    <property type="match status" value="1"/>
</dbReference>
<dbReference type="AlphaFoldDB" id="A0A2W2GU99"/>
<keyword evidence="3" id="KW-1185">Reference proteome</keyword>
<dbReference type="InterPro" id="IPR000600">
    <property type="entry name" value="ROK"/>
</dbReference>
<comment type="caution">
    <text evidence="2">The sequence shown here is derived from an EMBL/GenBank/DDBJ whole genome shotgun (WGS) entry which is preliminary data.</text>
</comment>
<name>A0A2W2GU99_9ACTN</name>